<dbReference type="AlphaFoldDB" id="A0A8J5MNA1"/>
<evidence type="ECO:0000256" key="1">
    <source>
        <dbReference type="SAM" id="MobiDB-lite"/>
    </source>
</evidence>
<proteinExistence type="predicted"/>
<feature type="region of interest" description="Disordered" evidence="1">
    <location>
        <begin position="402"/>
        <end position="434"/>
    </location>
</feature>
<accession>A0A8J5MNA1</accession>
<feature type="region of interest" description="Disordered" evidence="1">
    <location>
        <begin position="325"/>
        <end position="351"/>
    </location>
</feature>
<feature type="compositionally biased region" description="Low complexity" evidence="1">
    <location>
        <begin position="407"/>
        <end position="420"/>
    </location>
</feature>
<keyword evidence="4" id="KW-1185">Reference proteome</keyword>
<evidence type="ECO:0000259" key="2">
    <source>
        <dbReference type="PROSITE" id="PS00028"/>
    </source>
</evidence>
<reference evidence="3" key="1">
    <citation type="journal article" date="2021" name="Sci. Adv.">
        <title>The American lobster genome reveals insights on longevity, neural, and immune adaptations.</title>
        <authorList>
            <person name="Polinski J.M."/>
            <person name="Zimin A.V."/>
            <person name="Clark K.F."/>
            <person name="Kohn A.B."/>
            <person name="Sadowski N."/>
            <person name="Timp W."/>
            <person name="Ptitsyn A."/>
            <person name="Khanna P."/>
            <person name="Romanova D.Y."/>
            <person name="Williams P."/>
            <person name="Greenwood S.J."/>
            <person name="Moroz L.L."/>
            <person name="Walt D.R."/>
            <person name="Bodnar A.G."/>
        </authorList>
    </citation>
    <scope>NUCLEOTIDE SEQUENCE</scope>
    <source>
        <strain evidence="3">GMGI-L3</strain>
    </source>
</reference>
<evidence type="ECO:0000313" key="3">
    <source>
        <dbReference type="EMBL" id="KAG7157793.1"/>
    </source>
</evidence>
<feature type="compositionally biased region" description="Polar residues" evidence="1">
    <location>
        <begin position="133"/>
        <end position="157"/>
    </location>
</feature>
<evidence type="ECO:0000313" key="4">
    <source>
        <dbReference type="Proteomes" id="UP000747542"/>
    </source>
</evidence>
<feature type="domain" description="C2H2-type" evidence="2">
    <location>
        <begin position="441"/>
        <end position="462"/>
    </location>
</feature>
<comment type="caution">
    <text evidence="3">The sequence shown here is derived from an EMBL/GenBank/DDBJ whole genome shotgun (WGS) entry which is preliminary data.</text>
</comment>
<dbReference type="PROSITE" id="PS00028">
    <property type="entry name" value="ZINC_FINGER_C2H2_1"/>
    <property type="match status" value="1"/>
</dbReference>
<dbReference type="Proteomes" id="UP000747542">
    <property type="component" value="Unassembled WGS sequence"/>
</dbReference>
<feature type="compositionally biased region" description="Low complexity" evidence="1">
    <location>
        <begin position="333"/>
        <end position="345"/>
    </location>
</feature>
<protein>
    <recommendedName>
        <fullName evidence="2">C2H2-type domain-containing protein</fullName>
    </recommendedName>
</protein>
<feature type="compositionally biased region" description="Basic and acidic residues" evidence="1">
    <location>
        <begin position="97"/>
        <end position="118"/>
    </location>
</feature>
<sequence length="524" mass="56993">MRFPKIFDGGSFTRRRPESVLAGGGAVEKRSHCVQGEKDSREQSGEAVEKREGCCSVGDGATGAVRYGRSKQSSANIRRESKISLLSKVYGPDPVEDVLKTSKKDARDSGTNKKETKRFSGFGRRFSIRATGTTKTVSILRRSNTLPPQGTSSPGDKSSQKLKLSVPLTEEIGDPLSVSSSKNIKSGNKAARERAQHVNQDPECRVFTSQDFCDAKTLTPKKNNHLAAQPSREQYVEARVSQYISSITCRDGDLSRGSSVCTLRYEGSDITPHYLSASEVAVSEVTSCDLPLVDLTSSDATLPVSPYSTFTSDFNPSVTLDVPSAHQTSSVVGTGTAPFPTTPTTSQSHAKPPVRILNSLSHFLASFRDFRATTTRETYENATTSSSGQSCDNSIALSNYPLRDRSQCSPSSSFTLSSGTGSDGGQESSVVSSIGSQGHRCPQCQVNFLTNRQLLEHWSVFHTHDVLQLALSPLHRLHHCGGKKEEVQRKGEQTRLIEDNIERRKISLTHLALDIPSEKVSKKS</sequence>
<feature type="region of interest" description="Disordered" evidence="1">
    <location>
        <begin position="1"/>
        <end position="52"/>
    </location>
</feature>
<feature type="region of interest" description="Disordered" evidence="1">
    <location>
        <begin position="94"/>
        <end position="120"/>
    </location>
</feature>
<dbReference type="EMBL" id="JAHLQT010036833">
    <property type="protein sequence ID" value="KAG7157793.1"/>
    <property type="molecule type" value="Genomic_DNA"/>
</dbReference>
<dbReference type="InterPro" id="IPR013087">
    <property type="entry name" value="Znf_C2H2_type"/>
</dbReference>
<gene>
    <name evidence="3" type="ORF">Hamer_G025586</name>
</gene>
<organism evidence="3 4">
    <name type="scientific">Homarus americanus</name>
    <name type="common">American lobster</name>
    <dbReference type="NCBI Taxonomy" id="6706"/>
    <lineage>
        <taxon>Eukaryota</taxon>
        <taxon>Metazoa</taxon>
        <taxon>Ecdysozoa</taxon>
        <taxon>Arthropoda</taxon>
        <taxon>Crustacea</taxon>
        <taxon>Multicrustacea</taxon>
        <taxon>Malacostraca</taxon>
        <taxon>Eumalacostraca</taxon>
        <taxon>Eucarida</taxon>
        <taxon>Decapoda</taxon>
        <taxon>Pleocyemata</taxon>
        <taxon>Astacidea</taxon>
        <taxon>Nephropoidea</taxon>
        <taxon>Nephropidae</taxon>
        <taxon>Homarus</taxon>
    </lineage>
</organism>
<feature type="region of interest" description="Disordered" evidence="1">
    <location>
        <begin position="133"/>
        <end position="162"/>
    </location>
</feature>
<feature type="compositionally biased region" description="Basic and acidic residues" evidence="1">
    <location>
        <begin position="27"/>
        <end position="52"/>
    </location>
</feature>
<name>A0A8J5MNA1_HOMAM</name>